<dbReference type="PANTHER" id="PTHR18895:SF74">
    <property type="entry name" value="MTRF1L RELEASE FACTOR GLUTAMINE METHYLTRANSFERASE"/>
    <property type="match status" value="1"/>
</dbReference>
<dbReference type="InterPro" id="IPR007848">
    <property type="entry name" value="Small_mtfrase_dom"/>
</dbReference>
<keyword evidence="3 5" id="KW-0949">S-adenosyl-L-methionine</keyword>
<dbReference type="Gene3D" id="1.10.8.10">
    <property type="entry name" value="DNA helicase RuvA subunit, C-terminal domain"/>
    <property type="match status" value="1"/>
</dbReference>
<dbReference type="EMBL" id="JACHOU010000027">
    <property type="protein sequence ID" value="MBB6357621.1"/>
    <property type="molecule type" value="Genomic_DNA"/>
</dbReference>
<dbReference type="InterPro" id="IPR050320">
    <property type="entry name" value="N5-glutamine_MTase"/>
</dbReference>
<evidence type="ECO:0000256" key="2">
    <source>
        <dbReference type="ARBA" id="ARBA00022679"/>
    </source>
</evidence>
<dbReference type="NCBIfam" id="TIGR00536">
    <property type="entry name" value="hemK_fam"/>
    <property type="match status" value="1"/>
</dbReference>
<dbReference type="AlphaFoldDB" id="A0A7X0FD95"/>
<accession>A0A7X0FD95</accession>
<dbReference type="PROSITE" id="PS00092">
    <property type="entry name" value="N6_MTASE"/>
    <property type="match status" value="1"/>
</dbReference>
<dbReference type="InterPro" id="IPR040758">
    <property type="entry name" value="PrmC_N"/>
</dbReference>
<feature type="domain" description="Methyltransferase small" evidence="6">
    <location>
        <begin position="123"/>
        <end position="202"/>
    </location>
</feature>
<dbReference type="SUPFAM" id="SSF53335">
    <property type="entry name" value="S-adenosyl-L-methionine-dependent methyltransferases"/>
    <property type="match status" value="1"/>
</dbReference>
<name>A0A7X0FD95_9HYPH</name>
<keyword evidence="2 5" id="KW-0808">Transferase</keyword>
<feature type="binding site" evidence="5">
    <location>
        <position position="151"/>
    </location>
    <ligand>
        <name>S-adenosyl-L-methionine</name>
        <dbReference type="ChEBI" id="CHEBI:59789"/>
    </ligand>
</feature>
<evidence type="ECO:0000313" key="9">
    <source>
        <dbReference type="Proteomes" id="UP000536262"/>
    </source>
</evidence>
<evidence type="ECO:0000259" key="6">
    <source>
        <dbReference type="Pfam" id="PF05175"/>
    </source>
</evidence>
<feature type="binding site" evidence="5">
    <location>
        <begin position="128"/>
        <end position="132"/>
    </location>
    <ligand>
        <name>S-adenosyl-L-methionine</name>
        <dbReference type="ChEBI" id="CHEBI:59789"/>
    </ligand>
</feature>
<dbReference type="Gene3D" id="3.40.50.150">
    <property type="entry name" value="Vaccinia Virus protein VP39"/>
    <property type="match status" value="1"/>
</dbReference>
<dbReference type="HAMAP" id="MF_02126">
    <property type="entry name" value="RF_methyltr_PrmC"/>
    <property type="match status" value="1"/>
</dbReference>
<dbReference type="Pfam" id="PF05175">
    <property type="entry name" value="MTS"/>
    <property type="match status" value="1"/>
</dbReference>
<dbReference type="InterPro" id="IPR019874">
    <property type="entry name" value="RF_methyltr_PrmC"/>
</dbReference>
<evidence type="ECO:0000256" key="1">
    <source>
        <dbReference type="ARBA" id="ARBA00022603"/>
    </source>
</evidence>
<keyword evidence="1 5" id="KW-0489">Methyltransferase</keyword>
<comment type="caution">
    <text evidence="8">The sequence shown here is derived from an EMBL/GenBank/DDBJ whole genome shotgun (WGS) entry which is preliminary data.</text>
</comment>
<dbReference type="PANTHER" id="PTHR18895">
    <property type="entry name" value="HEMK METHYLTRANSFERASE"/>
    <property type="match status" value="1"/>
</dbReference>
<organism evidence="8 9">
    <name type="scientific">Aminobacter aganoensis</name>
    <dbReference type="NCBI Taxonomy" id="83264"/>
    <lineage>
        <taxon>Bacteria</taxon>
        <taxon>Pseudomonadati</taxon>
        <taxon>Pseudomonadota</taxon>
        <taxon>Alphaproteobacteria</taxon>
        <taxon>Hyphomicrobiales</taxon>
        <taxon>Phyllobacteriaceae</taxon>
        <taxon>Aminobacter</taxon>
    </lineage>
</organism>
<feature type="binding site" evidence="5">
    <location>
        <position position="180"/>
    </location>
    <ligand>
        <name>S-adenosyl-L-methionine</name>
        <dbReference type="ChEBI" id="CHEBI:59789"/>
    </ligand>
</feature>
<dbReference type="InterPro" id="IPR002052">
    <property type="entry name" value="DNA_methylase_N6_adenine_CS"/>
</dbReference>
<dbReference type="RefSeq" id="WP_055975556.1">
    <property type="nucleotide sequence ID" value="NZ_BAABEG010000001.1"/>
</dbReference>
<evidence type="ECO:0000259" key="7">
    <source>
        <dbReference type="Pfam" id="PF17827"/>
    </source>
</evidence>
<protein>
    <recommendedName>
        <fullName evidence="5">Release factor glutamine methyltransferase</fullName>
        <shortName evidence="5">RF MTase</shortName>
        <ecNumber evidence="5">2.1.1.297</ecNumber>
    </recommendedName>
    <alternativeName>
        <fullName evidence="5">N5-glutamine methyltransferase PrmC</fullName>
    </alternativeName>
    <alternativeName>
        <fullName evidence="5">Protein-(glutamine-N5) MTase PrmC</fullName>
    </alternativeName>
    <alternativeName>
        <fullName evidence="5">Protein-glutamine N-methyltransferase PrmC</fullName>
    </alternativeName>
</protein>
<dbReference type="InterPro" id="IPR029063">
    <property type="entry name" value="SAM-dependent_MTases_sf"/>
</dbReference>
<dbReference type="EC" id="2.1.1.297" evidence="5"/>
<dbReference type="Proteomes" id="UP000536262">
    <property type="component" value="Unassembled WGS sequence"/>
</dbReference>
<evidence type="ECO:0000256" key="5">
    <source>
        <dbReference type="HAMAP-Rule" id="MF_02126"/>
    </source>
</evidence>
<dbReference type="GO" id="GO:0032259">
    <property type="term" value="P:methylation"/>
    <property type="evidence" value="ECO:0007669"/>
    <property type="project" value="UniProtKB-KW"/>
</dbReference>
<comment type="catalytic activity">
    <reaction evidence="4 5">
        <text>L-glutaminyl-[peptide chain release factor] + S-adenosyl-L-methionine = N(5)-methyl-L-glutaminyl-[peptide chain release factor] + S-adenosyl-L-homocysteine + H(+)</text>
        <dbReference type="Rhea" id="RHEA:42896"/>
        <dbReference type="Rhea" id="RHEA-COMP:10271"/>
        <dbReference type="Rhea" id="RHEA-COMP:10272"/>
        <dbReference type="ChEBI" id="CHEBI:15378"/>
        <dbReference type="ChEBI" id="CHEBI:30011"/>
        <dbReference type="ChEBI" id="CHEBI:57856"/>
        <dbReference type="ChEBI" id="CHEBI:59789"/>
        <dbReference type="ChEBI" id="CHEBI:61891"/>
        <dbReference type="EC" id="2.1.1.297"/>
    </reaction>
</comment>
<dbReference type="GO" id="GO:0102559">
    <property type="term" value="F:peptide chain release factor N(5)-glutamine methyltransferase activity"/>
    <property type="evidence" value="ECO:0007669"/>
    <property type="project" value="UniProtKB-EC"/>
</dbReference>
<feature type="binding site" evidence="5">
    <location>
        <position position="194"/>
    </location>
    <ligand>
        <name>S-adenosyl-L-methionine</name>
        <dbReference type="ChEBI" id="CHEBI:59789"/>
    </ligand>
</feature>
<sequence>MNRSETLASLHLSARRRLADAGIESSALDARLIVEHFTGTSRTDAVLRPDAPVADTIAREIEAALDRRISGEPVHRILGYREFYGMRLSLSTETLEPRPDTETLVDAVLPFVHETAAGEDICRILDLGTGTGAIALALVTQEPRAVAVGADISDDALATAAANAGHLGVSARFSAKKSDWFSHIDGLHHLIVSNPPYISSSEIEDLQNEVRNFDPRRALDGGPDGLEPYRTIASGAARHLEKDGLVGLEIGHDQRHDVTSIFERAGYELLSHYKDLGGNDRVLVFRLQARPDGSKKTAWQRK</sequence>
<dbReference type="Pfam" id="PF17827">
    <property type="entry name" value="PrmC_N"/>
    <property type="match status" value="1"/>
</dbReference>
<proteinExistence type="inferred from homology"/>
<dbReference type="GO" id="GO:0003676">
    <property type="term" value="F:nucleic acid binding"/>
    <property type="evidence" value="ECO:0007669"/>
    <property type="project" value="InterPro"/>
</dbReference>
<gene>
    <name evidence="5" type="primary">prmC</name>
    <name evidence="8" type="ORF">GGR00_005444</name>
</gene>
<comment type="similarity">
    <text evidence="5">Belongs to the protein N5-glutamine methyltransferase family. PrmC subfamily.</text>
</comment>
<comment type="function">
    <text evidence="5">Methylates the class 1 translation termination release factors RF1/PrfA and RF2/PrfB on the glutamine residue of the universally conserved GGQ motif.</text>
</comment>
<dbReference type="InterPro" id="IPR004556">
    <property type="entry name" value="HemK-like"/>
</dbReference>
<evidence type="ECO:0000256" key="4">
    <source>
        <dbReference type="ARBA" id="ARBA00048391"/>
    </source>
</evidence>
<feature type="binding site" evidence="5">
    <location>
        <begin position="194"/>
        <end position="197"/>
    </location>
    <ligand>
        <name>substrate</name>
    </ligand>
</feature>
<dbReference type="NCBIfam" id="TIGR03534">
    <property type="entry name" value="RF_mod_PrmC"/>
    <property type="match status" value="1"/>
</dbReference>
<evidence type="ECO:0000256" key="3">
    <source>
        <dbReference type="ARBA" id="ARBA00022691"/>
    </source>
</evidence>
<keyword evidence="9" id="KW-1185">Reference proteome</keyword>
<reference evidence="8 9" key="1">
    <citation type="submission" date="2020-08" db="EMBL/GenBank/DDBJ databases">
        <title>Genomic Encyclopedia of Type Strains, Phase IV (KMG-IV): sequencing the most valuable type-strain genomes for metagenomic binning, comparative biology and taxonomic classification.</title>
        <authorList>
            <person name="Goeker M."/>
        </authorList>
    </citation>
    <scope>NUCLEOTIDE SEQUENCE [LARGE SCALE GENOMIC DNA]</scope>
    <source>
        <strain evidence="8 9">DSM 7051</strain>
    </source>
</reference>
<evidence type="ECO:0000313" key="8">
    <source>
        <dbReference type="EMBL" id="MBB6357621.1"/>
    </source>
</evidence>
<feature type="domain" description="Release factor glutamine methyltransferase N-terminal" evidence="7">
    <location>
        <begin position="13"/>
        <end position="79"/>
    </location>
</feature>